<protein>
    <submittedName>
        <fullName evidence="1">Uncharacterized protein</fullName>
    </submittedName>
</protein>
<evidence type="ECO:0000313" key="2">
    <source>
        <dbReference type="Proteomes" id="UP001596978"/>
    </source>
</evidence>
<sequence length="82" mass="8553">MFKALILSFFSLATVSTGVGSSETKEEPVCRVTCTINVPDGFGGSIGVSGTAGNFLTSCETARERACRRAAENAMAILMDAQ</sequence>
<keyword evidence="2" id="KW-1185">Reference proteome</keyword>
<evidence type="ECO:0000313" key="1">
    <source>
        <dbReference type="EMBL" id="MFD0860812.1"/>
    </source>
</evidence>
<gene>
    <name evidence="1" type="ORF">ACFQ1M_01220</name>
</gene>
<dbReference type="RefSeq" id="WP_386402644.1">
    <property type="nucleotide sequence ID" value="NZ_JBHTJH010000001.1"/>
</dbReference>
<proteinExistence type="predicted"/>
<dbReference type="EMBL" id="JBHTJH010000001">
    <property type="protein sequence ID" value="MFD0860812.1"/>
    <property type="molecule type" value="Genomic_DNA"/>
</dbReference>
<name>A0ABW3CUV7_9FLAO</name>
<comment type="caution">
    <text evidence="1">The sequence shown here is derived from an EMBL/GenBank/DDBJ whole genome shotgun (WGS) entry which is preliminary data.</text>
</comment>
<accession>A0ABW3CUV7</accession>
<dbReference type="Proteomes" id="UP001596978">
    <property type="component" value="Unassembled WGS sequence"/>
</dbReference>
<organism evidence="1 2">
    <name type="scientific">Sungkyunkwania multivorans</name>
    <dbReference type="NCBI Taxonomy" id="1173618"/>
    <lineage>
        <taxon>Bacteria</taxon>
        <taxon>Pseudomonadati</taxon>
        <taxon>Bacteroidota</taxon>
        <taxon>Flavobacteriia</taxon>
        <taxon>Flavobacteriales</taxon>
        <taxon>Flavobacteriaceae</taxon>
        <taxon>Sungkyunkwania</taxon>
    </lineage>
</organism>
<reference evidence="2" key="1">
    <citation type="journal article" date="2019" name="Int. J. Syst. Evol. Microbiol.">
        <title>The Global Catalogue of Microorganisms (GCM) 10K type strain sequencing project: providing services to taxonomists for standard genome sequencing and annotation.</title>
        <authorList>
            <consortium name="The Broad Institute Genomics Platform"/>
            <consortium name="The Broad Institute Genome Sequencing Center for Infectious Disease"/>
            <person name="Wu L."/>
            <person name="Ma J."/>
        </authorList>
    </citation>
    <scope>NUCLEOTIDE SEQUENCE [LARGE SCALE GENOMIC DNA]</scope>
    <source>
        <strain evidence="2">CCUG 62952</strain>
    </source>
</reference>